<dbReference type="Proteomes" id="UP001162992">
    <property type="component" value="Chromosome 9"/>
</dbReference>
<sequence length="444" mass="48337">MADRLKRLGTSRWLVLVASMWLQACAGVGYMYGSYSPVIKRRMGYNQKQMNTLGVAKDMGDSVGLLAGAFSDMMPSWGLIAIGGLLNCFGYGWLWLIVNFSVSPLPFWMICGLICIGTNGETFLNTTTLVSCVRNFPRNRGPVVGILKGLAGLCGAILTLIYAAVVAPNQAAVILIIALGPAVIAFSLMYVIRPIGSSPEQDPLESHYFNWIYAICLVLAGYLMIVLLVQDFVEVNTLMSVTFAFGMFMVLVLPLAIPIHSAIASDEKTFSIGEAGSSKPAETIEKLITPLLRSQSCLTEMHLSQSQTSDAEKQTSGNNEGLLFSEMEDEKLKEIPEPIRQKRLAHLHSDLLKAVAEGAVKLKRKSPHRGEDFSLREALLKADFWLLFFALYCGAGSGLTVIDNLGQMGEALGYSSAHIFVSLISIWNFLGRLGGGYASEIIAR</sequence>
<protein>
    <submittedName>
        <fullName evidence="1">Uncharacterized protein</fullName>
    </submittedName>
</protein>
<comment type="caution">
    <text evidence="1">The sequence shown here is derived from an EMBL/GenBank/DDBJ whole genome shotgun (WGS) entry which is preliminary data.</text>
</comment>
<keyword evidence="2" id="KW-1185">Reference proteome</keyword>
<proteinExistence type="predicted"/>
<evidence type="ECO:0000313" key="1">
    <source>
        <dbReference type="EMBL" id="KAJ7543256.1"/>
    </source>
</evidence>
<organism evidence="1 2">
    <name type="scientific">Diphasiastrum complanatum</name>
    <name type="common">Issler's clubmoss</name>
    <name type="synonym">Lycopodium complanatum</name>
    <dbReference type="NCBI Taxonomy" id="34168"/>
    <lineage>
        <taxon>Eukaryota</taxon>
        <taxon>Viridiplantae</taxon>
        <taxon>Streptophyta</taxon>
        <taxon>Embryophyta</taxon>
        <taxon>Tracheophyta</taxon>
        <taxon>Lycopodiopsida</taxon>
        <taxon>Lycopodiales</taxon>
        <taxon>Lycopodiaceae</taxon>
        <taxon>Lycopodioideae</taxon>
        <taxon>Diphasiastrum</taxon>
    </lineage>
</organism>
<reference evidence="2" key="1">
    <citation type="journal article" date="2024" name="Proc. Natl. Acad. Sci. U.S.A.">
        <title>Extraordinary preservation of gene collinearity over three hundred million years revealed in homosporous lycophytes.</title>
        <authorList>
            <person name="Li C."/>
            <person name="Wickell D."/>
            <person name="Kuo L.Y."/>
            <person name="Chen X."/>
            <person name="Nie B."/>
            <person name="Liao X."/>
            <person name="Peng D."/>
            <person name="Ji J."/>
            <person name="Jenkins J."/>
            <person name="Williams M."/>
            <person name="Shu S."/>
            <person name="Plott C."/>
            <person name="Barry K."/>
            <person name="Rajasekar S."/>
            <person name="Grimwood J."/>
            <person name="Han X."/>
            <person name="Sun S."/>
            <person name="Hou Z."/>
            <person name="He W."/>
            <person name="Dai G."/>
            <person name="Sun C."/>
            <person name="Schmutz J."/>
            <person name="Leebens-Mack J.H."/>
            <person name="Li F.W."/>
            <person name="Wang L."/>
        </authorList>
    </citation>
    <scope>NUCLEOTIDE SEQUENCE [LARGE SCALE GENOMIC DNA]</scope>
    <source>
        <strain evidence="2">cv. PW_Plant_1</strain>
    </source>
</reference>
<accession>A0ACC2CMM9</accession>
<name>A0ACC2CMM9_DIPCM</name>
<gene>
    <name evidence="1" type="ORF">O6H91_09G031100</name>
</gene>
<dbReference type="EMBL" id="CM055100">
    <property type="protein sequence ID" value="KAJ7543256.1"/>
    <property type="molecule type" value="Genomic_DNA"/>
</dbReference>
<evidence type="ECO:0000313" key="2">
    <source>
        <dbReference type="Proteomes" id="UP001162992"/>
    </source>
</evidence>